<name>A0AAD9KQ57_RIDPI</name>
<reference evidence="3" key="1">
    <citation type="journal article" date="2023" name="Mol. Biol. Evol.">
        <title>Third-Generation Sequencing Reveals the Adaptive Role of the Epigenome in Three Deep-Sea Polychaetes.</title>
        <authorList>
            <person name="Perez M."/>
            <person name="Aroh O."/>
            <person name="Sun Y."/>
            <person name="Lan Y."/>
            <person name="Juniper S.K."/>
            <person name="Young C.R."/>
            <person name="Angers B."/>
            <person name="Qian P.Y."/>
        </authorList>
    </citation>
    <scope>NUCLEOTIDE SEQUENCE</scope>
    <source>
        <strain evidence="3">R07B-5</strain>
    </source>
</reference>
<comment type="caution">
    <text evidence="3">The sequence shown here is derived from an EMBL/GenBank/DDBJ whole genome shotgun (WGS) entry which is preliminary data.</text>
</comment>
<dbReference type="AlphaFoldDB" id="A0AAD9KQ57"/>
<evidence type="ECO:0000313" key="4">
    <source>
        <dbReference type="Proteomes" id="UP001209878"/>
    </source>
</evidence>
<protein>
    <submittedName>
        <fullName evidence="3">Uncharacterized protein</fullName>
    </submittedName>
</protein>
<evidence type="ECO:0000256" key="2">
    <source>
        <dbReference type="SAM" id="MobiDB-lite"/>
    </source>
</evidence>
<dbReference type="EMBL" id="JAODUO010000729">
    <property type="protein sequence ID" value="KAK2175452.1"/>
    <property type="molecule type" value="Genomic_DNA"/>
</dbReference>
<accession>A0AAD9KQ57</accession>
<sequence length="335" mass="36895">MNVEYICDDNIGSIGPSASQFGGDGATHSDSMSLNEIMGTVGLSSPHGLGASPTLVGTAHIFLSPCRSISGEEALGYTPPPKHTHRYNKRVSLDTSHHSVGGSPIRSRGCHDYSYYDDADSGISTSRLYSPVRGNRPRSAGVSLSSPSPQLYKPAPAYITPVSSPSYTPSRAPPVDLEQALDSSESRRHLLTQKLIDAKDTIHQQAERLNNVSSAVKEKTSSVETLKQKEKQYQRKIEELEMDRSEYQKMNLENMRHAEGLTDKLASVDLEKRSMEASYKLLEVEAKKTQADLKKSLSCVGLLKQEYHSVAKVCVHFTHPCHCLRVWVGAYELPH</sequence>
<feature type="coiled-coil region" evidence="1">
    <location>
        <begin position="216"/>
        <end position="292"/>
    </location>
</feature>
<dbReference type="SUPFAM" id="SSF57997">
    <property type="entry name" value="Tropomyosin"/>
    <property type="match status" value="1"/>
</dbReference>
<gene>
    <name evidence="3" type="ORF">NP493_730g00015</name>
</gene>
<organism evidence="3 4">
    <name type="scientific">Ridgeia piscesae</name>
    <name type="common">Tubeworm</name>
    <dbReference type="NCBI Taxonomy" id="27915"/>
    <lineage>
        <taxon>Eukaryota</taxon>
        <taxon>Metazoa</taxon>
        <taxon>Spiralia</taxon>
        <taxon>Lophotrochozoa</taxon>
        <taxon>Annelida</taxon>
        <taxon>Polychaeta</taxon>
        <taxon>Sedentaria</taxon>
        <taxon>Canalipalpata</taxon>
        <taxon>Sabellida</taxon>
        <taxon>Siboglinidae</taxon>
        <taxon>Ridgeia</taxon>
    </lineage>
</organism>
<dbReference type="Proteomes" id="UP001209878">
    <property type="component" value="Unassembled WGS sequence"/>
</dbReference>
<keyword evidence="1" id="KW-0175">Coiled coil</keyword>
<proteinExistence type="predicted"/>
<evidence type="ECO:0000256" key="1">
    <source>
        <dbReference type="SAM" id="Coils"/>
    </source>
</evidence>
<evidence type="ECO:0000313" key="3">
    <source>
        <dbReference type="EMBL" id="KAK2175452.1"/>
    </source>
</evidence>
<keyword evidence="4" id="KW-1185">Reference proteome</keyword>
<feature type="region of interest" description="Disordered" evidence="2">
    <location>
        <begin position="127"/>
        <end position="157"/>
    </location>
</feature>